<organism evidence="3 4">
    <name type="scientific">Mannheimia haemolytica</name>
    <name type="common">Pasteurella haemolytica</name>
    <dbReference type="NCBI Taxonomy" id="75985"/>
    <lineage>
        <taxon>Bacteria</taxon>
        <taxon>Pseudomonadati</taxon>
        <taxon>Pseudomonadota</taxon>
        <taxon>Gammaproteobacteria</taxon>
        <taxon>Pasteurellales</taxon>
        <taxon>Pasteurellaceae</taxon>
        <taxon>Mannheimia</taxon>
    </lineage>
</organism>
<evidence type="ECO:0000259" key="2">
    <source>
        <dbReference type="Pfam" id="PF12794"/>
    </source>
</evidence>
<keyword evidence="1" id="KW-0812">Transmembrane</keyword>
<protein>
    <submittedName>
        <fullName evidence="3">Uncharacterized MscS family protein HI_0195.1</fullName>
    </submittedName>
</protein>
<proteinExistence type="predicted"/>
<evidence type="ECO:0000313" key="3">
    <source>
        <dbReference type="EMBL" id="STY61229.1"/>
    </source>
</evidence>
<feature type="transmembrane region" description="Helical" evidence="1">
    <location>
        <begin position="196"/>
        <end position="213"/>
    </location>
</feature>
<accession>A0A378N0W9</accession>
<keyword evidence="1" id="KW-0472">Membrane</keyword>
<feature type="transmembrane region" description="Helical" evidence="1">
    <location>
        <begin position="245"/>
        <end position="272"/>
    </location>
</feature>
<gene>
    <name evidence="3" type="ORF">NCTC10638_02438</name>
</gene>
<name>A0A378N0W9_MANHA</name>
<dbReference type="Proteomes" id="UP000254802">
    <property type="component" value="Unassembled WGS sequence"/>
</dbReference>
<keyword evidence="1" id="KW-1133">Transmembrane helix</keyword>
<reference evidence="3 4" key="1">
    <citation type="submission" date="2018-06" db="EMBL/GenBank/DDBJ databases">
        <authorList>
            <consortium name="Pathogen Informatics"/>
            <person name="Doyle S."/>
        </authorList>
    </citation>
    <scope>NUCLEOTIDE SEQUENCE [LARGE SCALE GENOMIC DNA]</scope>
    <source>
        <strain evidence="3 4">NCTC10638</strain>
    </source>
</reference>
<feature type="domain" description="Mechanosensitive ion channel inner membrane" evidence="2">
    <location>
        <begin position="201"/>
        <end position="281"/>
    </location>
</feature>
<dbReference type="InterPro" id="IPR025692">
    <property type="entry name" value="MscS_IM_dom1"/>
</dbReference>
<dbReference type="EMBL" id="UGPN01000002">
    <property type="protein sequence ID" value="STY61229.1"/>
    <property type="molecule type" value="Genomic_DNA"/>
</dbReference>
<evidence type="ECO:0000256" key="1">
    <source>
        <dbReference type="SAM" id="Phobius"/>
    </source>
</evidence>
<dbReference type="AlphaFoldDB" id="A0A378N0W9"/>
<dbReference type="Pfam" id="PF12794">
    <property type="entry name" value="MscS_TM"/>
    <property type="match status" value="1"/>
</dbReference>
<sequence>MTQLSQDNLRIKSVLDNLQQTQRNIEEQISSLQGTLVLSRIINKQKQSLPQDEMISGLSKQIADLRVRVFDITEFKDSFADINAYISRIEQDEKTTFTSKEKEQLSKILQERSDTLTEMIKSLNNQLNLLINIELNQQQVQTISDALQQKLQQQSFWVKSNNPIDLEWFSKFVDITHYQFIDIGKKLNFSNWRDNLLPASILVGILLLLAIFINRQKDKIKQKLHQINNRLKIVATDSQWNTPLAIFWTLVLCLPSTLMFLAGFVAITYISFENPQEVWTWD</sequence>
<evidence type="ECO:0000313" key="4">
    <source>
        <dbReference type="Proteomes" id="UP000254802"/>
    </source>
</evidence>